<name>A0A381ZUV3_9ZZZZ</name>
<reference evidence="1" key="1">
    <citation type="submission" date="2018-05" db="EMBL/GenBank/DDBJ databases">
        <authorList>
            <person name="Lanie J.A."/>
            <person name="Ng W.-L."/>
            <person name="Kazmierczak K.M."/>
            <person name="Andrzejewski T.M."/>
            <person name="Davidsen T.M."/>
            <person name="Wayne K.J."/>
            <person name="Tettelin H."/>
            <person name="Glass J.I."/>
            <person name="Rusch D."/>
            <person name="Podicherti R."/>
            <person name="Tsui H.-C.T."/>
            <person name="Winkler M.E."/>
        </authorList>
    </citation>
    <scope>NUCLEOTIDE SEQUENCE</scope>
</reference>
<organism evidence="1">
    <name type="scientific">marine metagenome</name>
    <dbReference type="NCBI Taxonomy" id="408172"/>
    <lineage>
        <taxon>unclassified sequences</taxon>
        <taxon>metagenomes</taxon>
        <taxon>ecological metagenomes</taxon>
    </lineage>
</organism>
<feature type="non-terminal residue" evidence="1">
    <location>
        <position position="30"/>
    </location>
</feature>
<proteinExistence type="predicted"/>
<dbReference type="EMBL" id="UINC01022732">
    <property type="protein sequence ID" value="SVA92949.1"/>
    <property type="molecule type" value="Genomic_DNA"/>
</dbReference>
<dbReference type="AlphaFoldDB" id="A0A381ZUV3"/>
<protein>
    <submittedName>
        <fullName evidence="1">Uncharacterized protein</fullName>
    </submittedName>
</protein>
<accession>A0A381ZUV3</accession>
<sequence>MKIGLIDLGNMGAGMAHNLLMYCKDSRDKG</sequence>
<gene>
    <name evidence="1" type="ORF">METZ01_LOCUS145803</name>
</gene>
<evidence type="ECO:0000313" key="1">
    <source>
        <dbReference type="EMBL" id="SVA92949.1"/>
    </source>
</evidence>